<dbReference type="GO" id="GO:0005634">
    <property type="term" value="C:nucleus"/>
    <property type="evidence" value="ECO:0007669"/>
    <property type="project" value="UniProtKB-SubCell"/>
</dbReference>
<feature type="compositionally biased region" description="Acidic residues" evidence="4">
    <location>
        <begin position="246"/>
        <end position="256"/>
    </location>
</feature>
<proteinExistence type="inferred from homology"/>
<evidence type="ECO:0000256" key="1">
    <source>
        <dbReference type="ARBA" id="ARBA00004123"/>
    </source>
</evidence>
<sequence length="256" mass="28345">MGNKLKSAKRKVRENDLFTDNAINYEVLSCKSHGDNDDLNEPTMGEKLYNFNLTENDEPAQHENVDSSSLAKPPSADSVYILLKQALRADDRALLIDCLFRQDEKVVTNSLSVLQPSDVLKFLQSLVSIIQLRGAVLACALPWLRNLLLQHAGIIMSQESSLTALNSLYQLIESRVSNFNQALQLSSCLDLLYAETIDDGEEENDVVIPVIYEDDDESEDGGSEDSMDIESVQDGEDPAQAHSDVSDSEDFGEISD</sequence>
<feature type="domain" description="Small-subunit processome Utp12" evidence="5">
    <location>
        <begin position="91"/>
        <end position="192"/>
    </location>
</feature>
<protein>
    <recommendedName>
        <fullName evidence="5">Small-subunit processome Utp12 domain-containing protein</fullName>
    </recommendedName>
</protein>
<reference evidence="6 7" key="1">
    <citation type="submission" date="2024-12" db="EMBL/GenBank/DDBJ databases">
        <title>The unique morphological basis and parallel evolutionary history of personate flowers in Penstemon.</title>
        <authorList>
            <person name="Depatie T.H."/>
            <person name="Wessinger C.A."/>
        </authorList>
    </citation>
    <scope>NUCLEOTIDE SEQUENCE [LARGE SCALE GENOMIC DNA]</scope>
    <source>
        <strain evidence="6">WTNN_2</strain>
        <tissue evidence="6">Leaf</tissue>
    </source>
</reference>
<comment type="caution">
    <text evidence="6">The sequence shown here is derived from an EMBL/GenBank/DDBJ whole genome shotgun (WGS) entry which is preliminary data.</text>
</comment>
<accession>A0ABD3TTS2</accession>
<dbReference type="Proteomes" id="UP001634393">
    <property type="component" value="Unassembled WGS sequence"/>
</dbReference>
<evidence type="ECO:0000256" key="2">
    <source>
        <dbReference type="ARBA" id="ARBA00023242"/>
    </source>
</evidence>
<evidence type="ECO:0000259" key="5">
    <source>
        <dbReference type="Pfam" id="PF04003"/>
    </source>
</evidence>
<keyword evidence="7" id="KW-1185">Reference proteome</keyword>
<evidence type="ECO:0000256" key="4">
    <source>
        <dbReference type="SAM" id="MobiDB-lite"/>
    </source>
</evidence>
<evidence type="ECO:0000313" key="7">
    <source>
        <dbReference type="Proteomes" id="UP001634393"/>
    </source>
</evidence>
<feature type="compositionally biased region" description="Acidic residues" evidence="4">
    <location>
        <begin position="212"/>
        <end position="237"/>
    </location>
</feature>
<name>A0ABD3TTS2_9LAMI</name>
<dbReference type="EMBL" id="JBJXBP010000003">
    <property type="protein sequence ID" value="KAL3840056.1"/>
    <property type="molecule type" value="Genomic_DNA"/>
</dbReference>
<comment type="similarity">
    <text evidence="3">Belongs to the UTP5 family.</text>
</comment>
<evidence type="ECO:0000256" key="3">
    <source>
        <dbReference type="ARBA" id="ARBA00038335"/>
    </source>
</evidence>
<dbReference type="InterPro" id="IPR007148">
    <property type="entry name" value="SSU_processome_Utp12"/>
</dbReference>
<gene>
    <name evidence="6" type="ORF">ACJIZ3_024647</name>
</gene>
<dbReference type="PANTHER" id="PTHR44267:SF1">
    <property type="entry name" value="WD REPEAT-CONTAINING PROTEIN 43"/>
    <property type="match status" value="1"/>
</dbReference>
<dbReference type="AlphaFoldDB" id="A0ABD3TTS2"/>
<dbReference type="PANTHER" id="PTHR44267">
    <property type="entry name" value="WD REPEAT-CONTAINING PROTEIN 43"/>
    <property type="match status" value="1"/>
</dbReference>
<dbReference type="Pfam" id="PF04003">
    <property type="entry name" value="Utp12"/>
    <property type="match status" value="1"/>
</dbReference>
<keyword evidence="2" id="KW-0539">Nucleus</keyword>
<organism evidence="6 7">
    <name type="scientific">Penstemon smallii</name>
    <dbReference type="NCBI Taxonomy" id="265156"/>
    <lineage>
        <taxon>Eukaryota</taxon>
        <taxon>Viridiplantae</taxon>
        <taxon>Streptophyta</taxon>
        <taxon>Embryophyta</taxon>
        <taxon>Tracheophyta</taxon>
        <taxon>Spermatophyta</taxon>
        <taxon>Magnoliopsida</taxon>
        <taxon>eudicotyledons</taxon>
        <taxon>Gunneridae</taxon>
        <taxon>Pentapetalae</taxon>
        <taxon>asterids</taxon>
        <taxon>lamiids</taxon>
        <taxon>Lamiales</taxon>
        <taxon>Plantaginaceae</taxon>
        <taxon>Cheloneae</taxon>
        <taxon>Penstemon</taxon>
    </lineage>
</organism>
<dbReference type="InterPro" id="IPR052414">
    <property type="entry name" value="U3_snoRNA-assoc_WDR"/>
</dbReference>
<comment type="subcellular location">
    <subcellularLocation>
        <location evidence="1">Nucleus</location>
    </subcellularLocation>
</comment>
<feature type="region of interest" description="Disordered" evidence="4">
    <location>
        <begin position="212"/>
        <end position="256"/>
    </location>
</feature>
<evidence type="ECO:0000313" key="6">
    <source>
        <dbReference type="EMBL" id="KAL3840056.1"/>
    </source>
</evidence>